<organism evidence="5 7">
    <name type="scientific">Drosophila kikkawai</name>
    <name type="common">Fruit fly</name>
    <dbReference type="NCBI Taxonomy" id="30033"/>
    <lineage>
        <taxon>Eukaryota</taxon>
        <taxon>Metazoa</taxon>
        <taxon>Ecdysozoa</taxon>
        <taxon>Arthropoda</taxon>
        <taxon>Hexapoda</taxon>
        <taxon>Insecta</taxon>
        <taxon>Pterygota</taxon>
        <taxon>Neoptera</taxon>
        <taxon>Endopterygota</taxon>
        <taxon>Diptera</taxon>
        <taxon>Brachycera</taxon>
        <taxon>Muscomorpha</taxon>
        <taxon>Ephydroidea</taxon>
        <taxon>Drosophilidae</taxon>
        <taxon>Drosophila</taxon>
        <taxon>Sophophora</taxon>
    </lineage>
</organism>
<dbReference type="InterPro" id="IPR026079">
    <property type="entry name" value="CDR2"/>
</dbReference>
<evidence type="ECO:0000313" key="5">
    <source>
        <dbReference type="Proteomes" id="UP001652661"/>
    </source>
</evidence>
<dbReference type="PANTHER" id="PTHR19232">
    <property type="entry name" value="CENTROCORTIN FAMILY MEMBER"/>
    <property type="match status" value="1"/>
</dbReference>
<comment type="similarity">
    <text evidence="1">Belongs to the CDR2 family.</text>
</comment>
<dbReference type="PANTHER" id="PTHR19232:SF7">
    <property type="entry name" value="CENTROCORTIN, ISOFORM A"/>
    <property type="match status" value="1"/>
</dbReference>
<feature type="compositionally biased region" description="Low complexity" evidence="4">
    <location>
        <begin position="815"/>
        <end position="829"/>
    </location>
</feature>
<dbReference type="Proteomes" id="UP001652661">
    <property type="component" value="Chromosome 3R"/>
</dbReference>
<evidence type="ECO:0000313" key="7">
    <source>
        <dbReference type="RefSeq" id="XP_070143651.1"/>
    </source>
</evidence>
<keyword evidence="2 3" id="KW-0175">Coiled coil</keyword>
<evidence type="ECO:0000313" key="6">
    <source>
        <dbReference type="RefSeq" id="XP_070143092.1"/>
    </source>
</evidence>
<reference evidence="6 7" key="1">
    <citation type="submission" date="2025-05" db="UniProtKB">
        <authorList>
            <consortium name="RefSeq"/>
        </authorList>
    </citation>
    <scope>IDENTIFICATION</scope>
    <source>
        <strain evidence="6 7">14028-0561.14</strain>
        <tissue evidence="6 7">Whole fly</tissue>
    </source>
</reference>
<dbReference type="GeneID" id="108084960"/>
<feature type="coiled-coil region" evidence="3">
    <location>
        <begin position="106"/>
        <end position="224"/>
    </location>
</feature>
<keyword evidence="5" id="KW-1185">Reference proteome</keyword>
<feature type="region of interest" description="Disordered" evidence="4">
    <location>
        <begin position="682"/>
        <end position="759"/>
    </location>
</feature>
<feature type="region of interest" description="Disordered" evidence="4">
    <location>
        <begin position="765"/>
        <end position="784"/>
    </location>
</feature>
<proteinExistence type="inferred from homology"/>
<evidence type="ECO:0000256" key="3">
    <source>
        <dbReference type="SAM" id="Coils"/>
    </source>
</evidence>
<feature type="compositionally biased region" description="Polar residues" evidence="4">
    <location>
        <begin position="766"/>
        <end position="784"/>
    </location>
</feature>
<evidence type="ECO:0000256" key="2">
    <source>
        <dbReference type="ARBA" id="ARBA00023054"/>
    </source>
</evidence>
<gene>
    <name evidence="7" type="primary">LOC108084960</name>
    <name evidence="6" type="synonym">LOC138927838</name>
</gene>
<feature type="compositionally biased region" description="Low complexity" evidence="4">
    <location>
        <begin position="742"/>
        <end position="759"/>
    </location>
</feature>
<accession>A0ABM4GLR0</accession>
<feature type="compositionally biased region" description="Basic and acidic residues" evidence="4">
    <location>
        <begin position="694"/>
        <end position="707"/>
    </location>
</feature>
<feature type="region of interest" description="Disordered" evidence="4">
    <location>
        <begin position="806"/>
        <end position="837"/>
    </location>
</feature>
<feature type="coiled-coil region" evidence="3">
    <location>
        <begin position="290"/>
        <end position="324"/>
    </location>
</feature>
<protein>
    <submittedName>
        <fullName evidence="6 7">Cerebellar degeneration-related protein 2-like isoform X1</fullName>
    </submittedName>
</protein>
<name>A0ABM4GLR0_DROKI</name>
<feature type="region of interest" description="Disordered" evidence="4">
    <location>
        <begin position="368"/>
        <end position="394"/>
    </location>
</feature>
<dbReference type="RefSeq" id="XP_070143092.1">
    <property type="nucleotide sequence ID" value="XM_070286991.1"/>
</dbReference>
<sequence>MILPTSPRCTPSGFTMIKVRSLLAAIATEIIEKSAKMQPSICSFVCSVCFGKISSGIRRPAELIRQRQTVTLHTASPKMEDCESDAFMLDDLQLAAELGKTLLERNKELEGQIKEYKFKADEQEREIVHLRKHINAMTEVNDSRLKVYEQLEVGIQDLERANQRLNVEKSRDKKQIKLLTANAEGLEARCEELTQQLSDARQSLSTERRKVDRYQQERQNMKAAEPPVCFNTNSPITSDQELGFPQLQAIALASPENLSLCNANLALSLAEKSSMKSEDSEELVRLLGEMETIKRDFLTEQQRCAELEEQLVSIIQENQCLQGRLADNSANQEMMSMHEELSLLDDVRQGQMCSRCLRDINESIHNLDEQSSVAPTEEIYEDDERSMLSESTSKFSHSAIEDRFRKPGDDPQLNAIESSNPYRDLVEKYEALLEVQRTSIASKNLADAKKTNDLIPPPPVLQQKEETIVSSSKESVVTLNNAPIEFSEAETSSSGFSDGTGNKCTQTEERPSSFLCSISNGNDCKFSIYDDVSPIESHFRNRPEHRELFKEIFGVLKKAADNNESEDKQGVEASATAASDIPVPQVAIPTLKEESPEDDTQSVVSSIMSSQSIAISECVTKLERKTAKKHILSVSSSLNSASKQGSVCEPSTMKPIEENGRVLTPLKREPLEYITIAVGIKKKNRRKHRNQSSSRDRVDLIDSRDNLSRNSPLAIRQQHQHHMGQGSVSAPLNRDFGRGFSRRGNAPSSSSSAFSGNWNGSPMVIYNQNMNTPRTSRGHNTVSQDLHKLKKLDLSYAEVLRRADPPCDYVTPKLQHSQRQQQQSNGSTSRKNRQRRQ</sequence>
<dbReference type="RefSeq" id="XP_070143651.1">
    <property type="nucleotide sequence ID" value="XM_070287550.1"/>
</dbReference>
<evidence type="ECO:0000256" key="1">
    <source>
        <dbReference type="ARBA" id="ARBA00009019"/>
    </source>
</evidence>
<evidence type="ECO:0000256" key="4">
    <source>
        <dbReference type="SAM" id="MobiDB-lite"/>
    </source>
</evidence>